<reference evidence="2 3" key="1">
    <citation type="submission" date="2019-03" db="EMBL/GenBank/DDBJ databases">
        <title>Genomic Encyclopedia of Archaeal and Bacterial Type Strains, Phase II (KMG-II): from individual species to whole genera.</title>
        <authorList>
            <person name="Goeker M."/>
        </authorList>
    </citation>
    <scope>NUCLEOTIDE SEQUENCE [LARGE SCALE GENOMIC DNA]</scope>
    <source>
        <strain evidence="2 3">DSM 24782</strain>
    </source>
</reference>
<protein>
    <submittedName>
        <fullName evidence="2">Uncharacterized protein</fullName>
    </submittedName>
</protein>
<keyword evidence="3" id="KW-1185">Reference proteome</keyword>
<comment type="caution">
    <text evidence="2">The sequence shown here is derived from an EMBL/GenBank/DDBJ whole genome shotgun (WGS) entry which is preliminary data.</text>
</comment>
<dbReference type="AlphaFoldDB" id="A0A4R7FGW3"/>
<feature type="transmembrane region" description="Helical" evidence="1">
    <location>
        <begin position="97"/>
        <end position="118"/>
    </location>
</feature>
<feature type="transmembrane region" description="Helical" evidence="1">
    <location>
        <begin position="53"/>
        <end position="76"/>
    </location>
</feature>
<name>A0A4R7FGW3_9MICO</name>
<evidence type="ECO:0000313" key="3">
    <source>
        <dbReference type="Proteomes" id="UP000295344"/>
    </source>
</evidence>
<dbReference type="Proteomes" id="UP000295344">
    <property type="component" value="Unassembled WGS sequence"/>
</dbReference>
<sequence length="183" mass="19602">MKSVIAGVQDHPGRVEIVLLVLVAAHATVAQLWGMGAIWTSLAATDVAVASPIYLALLGPAAIVGGFSGVVIIYGLQSDSPRFRKFRIDAGASLKRTWTSTATAGFWAAACSGVAAVLATSNELSWLAPWFFELGIVFLAHGSLRLIWILRNLVETVHADDIEREQKKNEVPVSAFGFNRRAS</sequence>
<feature type="transmembrane region" description="Helical" evidence="1">
    <location>
        <begin position="130"/>
        <end position="148"/>
    </location>
</feature>
<dbReference type="EMBL" id="SOAM01000003">
    <property type="protein sequence ID" value="TDS75917.1"/>
    <property type="molecule type" value="Genomic_DNA"/>
</dbReference>
<keyword evidence="1" id="KW-1133">Transmembrane helix</keyword>
<proteinExistence type="predicted"/>
<accession>A0A4R7FGW3</accession>
<evidence type="ECO:0000256" key="1">
    <source>
        <dbReference type="SAM" id="Phobius"/>
    </source>
</evidence>
<organism evidence="2 3">
    <name type="scientific">Amnibacterium kyonggiense</name>
    <dbReference type="NCBI Taxonomy" id="595671"/>
    <lineage>
        <taxon>Bacteria</taxon>
        <taxon>Bacillati</taxon>
        <taxon>Actinomycetota</taxon>
        <taxon>Actinomycetes</taxon>
        <taxon>Micrococcales</taxon>
        <taxon>Microbacteriaceae</taxon>
        <taxon>Amnibacterium</taxon>
    </lineage>
</organism>
<keyword evidence="1" id="KW-0472">Membrane</keyword>
<keyword evidence="1" id="KW-0812">Transmembrane</keyword>
<dbReference type="RefSeq" id="WP_133767148.1">
    <property type="nucleotide sequence ID" value="NZ_BAAARP010000001.1"/>
</dbReference>
<gene>
    <name evidence="2" type="ORF">CLV52_3028</name>
</gene>
<evidence type="ECO:0000313" key="2">
    <source>
        <dbReference type="EMBL" id="TDS75917.1"/>
    </source>
</evidence>